<name>A0A518GTW3_9PLAN</name>
<dbReference type="Proteomes" id="UP000315349">
    <property type="component" value="Chromosome"/>
</dbReference>
<dbReference type="AlphaFoldDB" id="A0A518GTW3"/>
<dbReference type="RefSeq" id="WP_145303920.1">
    <property type="nucleotide sequence ID" value="NZ_CP036299.1"/>
</dbReference>
<gene>
    <name evidence="1" type="ORF">Spb1_39790</name>
</gene>
<sequence length="299" mass="33075">MMKETTPAPIEILGSGAWVGFFQDLQRLVVEKLKATSQVLAHRPTFTICCGPLASYQEGLIQALLDGHTIWLVTSHLWQADEVESISSAAKNAQQPPYLELISPRQFDADFLQARLLAQRGDLGELKAVRSLAWTPPFAEEAVSPEAATDRTTRFMEEISLVLEPALELCTGRFLSCQFRGLPRDWSVSLLFEGDFRAEIELRKRGHLPLATGWMVDGTLAGYRQGRLYRTATDGETIDVPVPGFESLPTSVEAMCDQLIAALTMTTGRKEGTQQSLSKLAARLPVYQSLLAQLPRQSL</sequence>
<dbReference type="KEGG" id="peh:Spb1_39790"/>
<protein>
    <submittedName>
        <fullName evidence="1">Uncharacterized protein</fullName>
    </submittedName>
</protein>
<dbReference type="OrthoDB" id="210700at2"/>
<proteinExistence type="predicted"/>
<organism evidence="1 2">
    <name type="scientific">Planctopirus ephydatiae</name>
    <dbReference type="NCBI Taxonomy" id="2528019"/>
    <lineage>
        <taxon>Bacteria</taxon>
        <taxon>Pseudomonadati</taxon>
        <taxon>Planctomycetota</taxon>
        <taxon>Planctomycetia</taxon>
        <taxon>Planctomycetales</taxon>
        <taxon>Planctomycetaceae</taxon>
        <taxon>Planctopirus</taxon>
    </lineage>
</organism>
<reference evidence="1 2" key="1">
    <citation type="submission" date="2019-02" db="EMBL/GenBank/DDBJ databases">
        <title>Deep-cultivation of Planctomycetes and their phenomic and genomic characterization uncovers novel biology.</title>
        <authorList>
            <person name="Wiegand S."/>
            <person name="Jogler M."/>
            <person name="Boedeker C."/>
            <person name="Pinto D."/>
            <person name="Vollmers J."/>
            <person name="Rivas-Marin E."/>
            <person name="Kohn T."/>
            <person name="Peeters S.H."/>
            <person name="Heuer A."/>
            <person name="Rast P."/>
            <person name="Oberbeckmann S."/>
            <person name="Bunk B."/>
            <person name="Jeske O."/>
            <person name="Meyerdierks A."/>
            <person name="Storesund J.E."/>
            <person name="Kallscheuer N."/>
            <person name="Luecker S."/>
            <person name="Lage O.M."/>
            <person name="Pohl T."/>
            <person name="Merkel B.J."/>
            <person name="Hornburger P."/>
            <person name="Mueller R.-W."/>
            <person name="Bruemmer F."/>
            <person name="Labrenz M."/>
            <person name="Spormann A.M."/>
            <person name="Op den Camp H."/>
            <person name="Overmann J."/>
            <person name="Amann R."/>
            <person name="Jetten M.S.M."/>
            <person name="Mascher T."/>
            <person name="Medema M.H."/>
            <person name="Devos D.P."/>
            <person name="Kaster A.-K."/>
            <person name="Ovreas L."/>
            <person name="Rohde M."/>
            <person name="Galperin M.Y."/>
            <person name="Jogler C."/>
        </authorList>
    </citation>
    <scope>NUCLEOTIDE SEQUENCE [LARGE SCALE GENOMIC DNA]</scope>
    <source>
        <strain evidence="1 2">Spb1</strain>
    </source>
</reference>
<evidence type="ECO:0000313" key="1">
    <source>
        <dbReference type="EMBL" id="QDV32031.1"/>
    </source>
</evidence>
<dbReference type="EMBL" id="CP036299">
    <property type="protein sequence ID" value="QDV32031.1"/>
    <property type="molecule type" value="Genomic_DNA"/>
</dbReference>
<accession>A0A518GTW3</accession>
<keyword evidence="2" id="KW-1185">Reference proteome</keyword>
<evidence type="ECO:0000313" key="2">
    <source>
        <dbReference type="Proteomes" id="UP000315349"/>
    </source>
</evidence>